<evidence type="ECO:0000313" key="7">
    <source>
        <dbReference type="Proteomes" id="UP001056164"/>
    </source>
</evidence>
<keyword evidence="7" id="KW-1185">Reference proteome</keyword>
<proteinExistence type="predicted"/>
<accession>A0ABY5BWS7</accession>
<dbReference type="InterPro" id="IPR010899">
    <property type="entry name" value="UPF0344"/>
</dbReference>
<gene>
    <name evidence="6" type="ORF">M3M37_01720</name>
</gene>
<keyword evidence="1" id="KW-1003">Cell membrane</keyword>
<evidence type="ECO:0000256" key="1">
    <source>
        <dbReference type="ARBA" id="ARBA00022475"/>
    </source>
</evidence>
<evidence type="ECO:0000313" key="6">
    <source>
        <dbReference type="EMBL" id="USS90951.1"/>
    </source>
</evidence>
<keyword evidence="2 5" id="KW-0812">Transmembrane</keyword>
<evidence type="ECO:0000256" key="3">
    <source>
        <dbReference type="ARBA" id="ARBA00022989"/>
    </source>
</evidence>
<evidence type="ECO:0000256" key="4">
    <source>
        <dbReference type="ARBA" id="ARBA00023136"/>
    </source>
</evidence>
<feature type="transmembrane region" description="Helical" evidence="5">
    <location>
        <begin position="30"/>
        <end position="49"/>
    </location>
</feature>
<keyword evidence="4 5" id="KW-0472">Membrane</keyword>
<reference evidence="6" key="1">
    <citation type="submission" date="2022-05" db="EMBL/GenBank/DDBJ databases">
        <authorList>
            <person name="Oliphant S.A."/>
            <person name="Watson-Haigh N.S."/>
            <person name="Sumby K.M."/>
            <person name="Gardner J.M."/>
            <person name="Jiranek V."/>
        </authorList>
    </citation>
    <scope>NUCLEOTIDE SEQUENCE</scope>
    <source>
        <strain evidence="6">KI4_A6</strain>
    </source>
</reference>
<dbReference type="RefSeq" id="WP_252795444.1">
    <property type="nucleotide sequence ID" value="NZ_CP097121.1"/>
</dbReference>
<keyword evidence="3 5" id="KW-1133">Transmembrane helix</keyword>
<evidence type="ECO:0000256" key="5">
    <source>
        <dbReference type="SAM" id="Phobius"/>
    </source>
</evidence>
<protein>
    <submittedName>
        <fullName evidence="6">YisL family protein</fullName>
    </submittedName>
</protein>
<dbReference type="Pfam" id="PF07457">
    <property type="entry name" value="DUF1516"/>
    <property type="match status" value="1"/>
</dbReference>
<dbReference type="Proteomes" id="UP001056164">
    <property type="component" value="Chromosome"/>
</dbReference>
<feature type="transmembrane region" description="Helical" evidence="5">
    <location>
        <begin position="61"/>
        <end position="79"/>
    </location>
</feature>
<name>A0ABY5BWS7_9LACO</name>
<evidence type="ECO:0000256" key="2">
    <source>
        <dbReference type="ARBA" id="ARBA00022692"/>
    </source>
</evidence>
<organism evidence="6 7">
    <name type="scientific">Fructilactobacillus carniphilus</name>
    <dbReference type="NCBI Taxonomy" id="2940297"/>
    <lineage>
        <taxon>Bacteria</taxon>
        <taxon>Bacillati</taxon>
        <taxon>Bacillota</taxon>
        <taxon>Bacilli</taxon>
        <taxon>Lactobacillales</taxon>
        <taxon>Lactobacillaceae</taxon>
        <taxon>Fructilactobacillus</taxon>
    </lineage>
</organism>
<feature type="transmembrane region" description="Helical" evidence="5">
    <location>
        <begin position="7"/>
        <end position="24"/>
    </location>
</feature>
<dbReference type="EMBL" id="CP097121">
    <property type="protein sequence ID" value="USS90951.1"/>
    <property type="molecule type" value="Genomic_DNA"/>
</dbReference>
<sequence>MMVIRVGYIIAIITGFIMMTNDWQSHPALTLLKIIIGLLVNSSLEVAFAHKRHHQLSIKSLLTILVLLVGVVAVGLYLTQGRPL</sequence>